<feature type="transmembrane region" description="Helical" evidence="6">
    <location>
        <begin position="565"/>
        <end position="584"/>
    </location>
</feature>
<feature type="transmembrane region" description="Helical" evidence="6">
    <location>
        <begin position="502"/>
        <end position="523"/>
    </location>
</feature>
<feature type="transmembrane region" description="Helical" evidence="6">
    <location>
        <begin position="307"/>
        <end position="330"/>
    </location>
</feature>
<keyword evidence="2" id="KW-1003">Cell membrane</keyword>
<feature type="transmembrane region" description="Helical" evidence="6">
    <location>
        <begin position="267"/>
        <end position="287"/>
    </location>
</feature>
<feature type="transmembrane region" description="Helical" evidence="6">
    <location>
        <begin position="130"/>
        <end position="150"/>
    </location>
</feature>
<comment type="subcellular location">
    <subcellularLocation>
        <location evidence="1">Cell membrane</location>
        <topology evidence="1">Multi-pass membrane protein</topology>
    </subcellularLocation>
</comment>
<dbReference type="EMBL" id="AOIK01000012">
    <property type="protein sequence ID" value="ELY90044.1"/>
    <property type="molecule type" value="Genomic_DNA"/>
</dbReference>
<dbReference type="InterPro" id="IPR050833">
    <property type="entry name" value="Poly_Biosynth_Transport"/>
</dbReference>
<evidence type="ECO:0000256" key="3">
    <source>
        <dbReference type="ARBA" id="ARBA00022692"/>
    </source>
</evidence>
<feature type="transmembrane region" description="Helical" evidence="6">
    <location>
        <begin position="415"/>
        <end position="435"/>
    </location>
</feature>
<feature type="transmembrane region" description="Helical" evidence="6">
    <location>
        <begin position="156"/>
        <end position="182"/>
    </location>
</feature>
<dbReference type="Proteomes" id="UP000011511">
    <property type="component" value="Unassembled WGS sequence"/>
</dbReference>
<dbReference type="PATRIC" id="fig|1227494.3.peg.655"/>
<dbReference type="PANTHER" id="PTHR30250:SF11">
    <property type="entry name" value="O-ANTIGEN TRANSPORTER-RELATED"/>
    <property type="match status" value="1"/>
</dbReference>
<dbReference type="InterPro" id="IPR002797">
    <property type="entry name" value="Polysacc_synth"/>
</dbReference>
<feature type="transmembrane region" description="Helical" evidence="6">
    <location>
        <begin position="477"/>
        <end position="496"/>
    </location>
</feature>
<organism evidence="7 8">
    <name type="scientific">Natrinema altunense (strain JCM 12890 / CGMCC 1.3731 / AJ2)</name>
    <dbReference type="NCBI Taxonomy" id="1227494"/>
    <lineage>
        <taxon>Archaea</taxon>
        <taxon>Methanobacteriati</taxon>
        <taxon>Methanobacteriota</taxon>
        <taxon>Stenosarchaea group</taxon>
        <taxon>Halobacteria</taxon>
        <taxon>Halobacteriales</taxon>
        <taxon>Natrialbaceae</taxon>
        <taxon>Natrinema</taxon>
    </lineage>
</organism>
<feature type="transmembrane region" description="Helical" evidence="6">
    <location>
        <begin position="382"/>
        <end position="403"/>
    </location>
</feature>
<keyword evidence="5 6" id="KW-0472">Membrane</keyword>
<dbReference type="eggNOG" id="arCOG02209">
    <property type="taxonomic scope" value="Archaea"/>
</dbReference>
<protein>
    <submittedName>
        <fullName evidence="7">Polysaccharide biosynthesis protein</fullName>
    </submittedName>
</protein>
<proteinExistence type="predicted"/>
<name>L9ZUR5_NATA2</name>
<feature type="transmembrane region" description="Helical" evidence="6">
    <location>
        <begin position="441"/>
        <end position="465"/>
    </location>
</feature>
<keyword evidence="8" id="KW-1185">Reference proteome</keyword>
<evidence type="ECO:0000256" key="5">
    <source>
        <dbReference type="ARBA" id="ARBA00023136"/>
    </source>
</evidence>
<dbReference type="PANTHER" id="PTHR30250">
    <property type="entry name" value="PST FAMILY PREDICTED COLANIC ACID TRANSPORTER"/>
    <property type="match status" value="1"/>
</dbReference>
<dbReference type="Pfam" id="PF01943">
    <property type="entry name" value="Polysacc_synt"/>
    <property type="match status" value="1"/>
</dbReference>
<keyword evidence="3 6" id="KW-0812">Transmembrane</keyword>
<comment type="caution">
    <text evidence="7">The sequence shown here is derived from an EMBL/GenBank/DDBJ whole genome shotgun (WGS) entry which is preliminary data.</text>
</comment>
<evidence type="ECO:0000256" key="4">
    <source>
        <dbReference type="ARBA" id="ARBA00022989"/>
    </source>
</evidence>
<feature type="transmembrane region" description="Helical" evidence="6">
    <location>
        <begin position="90"/>
        <end position="109"/>
    </location>
</feature>
<sequence length="588" mass="62501">MSYFGVVYPLYNKASLSPRYCYSESVGSRPVGGERGCRSSTRTCGGEPVNRSIASGVVSVVSAKVVVLVVTALSTPLLYRFLGASAFGEYAFLLSVFAIYMIFVSSGVTDGVRKFLAEDRAAANWSEHVVGFYFRLAVSLSVIGAFLLVLATRTGIVALAFGAELTTYFYVLAALVISAQFRDYARKTLMGFGLERYSEPLKVLDKLGFVAVAIPLTYVGVGVMGALAGHVFASVLVAAVGLVLVHRRVSLSCVFTRPSARFPRKEMFAFNSMSIALIFLLMSLYHIDVVMLHRFRTDAAVGNYRAALTLAEFLWFVPMAIQTVFVHSTSELWSQNRYGKISALASRTTRYTFLLTGVMAVGLAALADVAVPIYFGAEAEPAITPLLLLLPGALGFALARPILAVSQGEGTLRYPVVATGGAALLNLGLNLALIPRYGMQGAAVATSVGYGSMFVFHCWSARLVGFDPLADARLGRAVLTTVLAAVPIVALSTAIANPWLALAVVPPVGFAIFVTFALLVGVLDPAEPFEVLSAFPDPIGSTANVIHDRIADGGSDGTTRNWLQLLLFVVGLSLLVSGLALGVLDPGV</sequence>
<feature type="transmembrane region" description="Helical" evidence="6">
    <location>
        <begin position="351"/>
        <end position="376"/>
    </location>
</feature>
<accession>L9ZUR5</accession>
<evidence type="ECO:0000256" key="6">
    <source>
        <dbReference type="SAM" id="Phobius"/>
    </source>
</evidence>
<feature type="transmembrane region" description="Helical" evidence="6">
    <location>
        <begin position="57"/>
        <end position="78"/>
    </location>
</feature>
<evidence type="ECO:0000313" key="7">
    <source>
        <dbReference type="EMBL" id="ELY90044.1"/>
    </source>
</evidence>
<dbReference type="AlphaFoldDB" id="L9ZUR5"/>
<reference evidence="7 8" key="1">
    <citation type="journal article" date="2014" name="PLoS Genet.">
        <title>Phylogenetically driven sequencing of extremely halophilic archaea reveals strategies for static and dynamic osmo-response.</title>
        <authorList>
            <person name="Becker E.A."/>
            <person name="Seitzer P.M."/>
            <person name="Tritt A."/>
            <person name="Larsen D."/>
            <person name="Krusor M."/>
            <person name="Yao A.I."/>
            <person name="Wu D."/>
            <person name="Madern D."/>
            <person name="Eisen J.A."/>
            <person name="Darling A.E."/>
            <person name="Facciotti M.T."/>
        </authorList>
    </citation>
    <scope>NUCLEOTIDE SEQUENCE [LARGE SCALE GENOMIC DNA]</scope>
    <source>
        <strain evidence="7 8">JCM 12890</strain>
    </source>
</reference>
<evidence type="ECO:0000256" key="2">
    <source>
        <dbReference type="ARBA" id="ARBA00022475"/>
    </source>
</evidence>
<keyword evidence="4 6" id="KW-1133">Transmembrane helix</keyword>
<evidence type="ECO:0000313" key="8">
    <source>
        <dbReference type="Proteomes" id="UP000011511"/>
    </source>
</evidence>
<evidence type="ECO:0000256" key="1">
    <source>
        <dbReference type="ARBA" id="ARBA00004651"/>
    </source>
</evidence>
<dbReference type="GO" id="GO:0005886">
    <property type="term" value="C:plasma membrane"/>
    <property type="evidence" value="ECO:0007669"/>
    <property type="project" value="UniProtKB-SubCell"/>
</dbReference>
<feature type="transmembrane region" description="Helical" evidence="6">
    <location>
        <begin position="227"/>
        <end position="246"/>
    </location>
</feature>
<gene>
    <name evidence="7" type="ORF">C485_03313</name>
</gene>